<dbReference type="PANTHER" id="PTHR31088:SF6">
    <property type="entry name" value="PHAGE SHOCK PROTEIN A"/>
    <property type="match status" value="1"/>
</dbReference>
<dbReference type="RefSeq" id="WP_072578080.1">
    <property type="nucleotide sequence ID" value="NZ_CP016020.1"/>
</dbReference>
<comment type="similarity">
    <text evidence="1">Belongs to the PspA/Vipp/IM30 family.</text>
</comment>
<protein>
    <submittedName>
        <fullName evidence="3">Modulator protein</fullName>
    </submittedName>
</protein>
<dbReference type="Proteomes" id="UP000181936">
    <property type="component" value="Chromosome"/>
</dbReference>
<dbReference type="EMBL" id="CP016020">
    <property type="protein sequence ID" value="APH03297.1"/>
    <property type="molecule type" value="Genomic_DNA"/>
</dbReference>
<dbReference type="KEGG" id="bwh:A9C19_00190"/>
<evidence type="ECO:0000256" key="2">
    <source>
        <dbReference type="SAM" id="Coils"/>
    </source>
</evidence>
<keyword evidence="2" id="KW-0175">Coiled coil</keyword>
<dbReference type="OrthoDB" id="2366053at2"/>
<proteinExistence type="inferred from homology"/>
<organism evidence="3 4">
    <name type="scientific">Bacillus weihaiensis</name>
    <dbReference type="NCBI Taxonomy" id="1547283"/>
    <lineage>
        <taxon>Bacteria</taxon>
        <taxon>Bacillati</taxon>
        <taxon>Bacillota</taxon>
        <taxon>Bacilli</taxon>
        <taxon>Bacillales</taxon>
        <taxon>Bacillaceae</taxon>
        <taxon>Bacillus</taxon>
    </lineage>
</organism>
<dbReference type="PANTHER" id="PTHR31088">
    <property type="entry name" value="MEMBRANE-ASSOCIATED PROTEIN VIPP1, CHLOROPLASTIC"/>
    <property type="match status" value="1"/>
</dbReference>
<dbReference type="STRING" id="1547283.A9C19_00190"/>
<evidence type="ECO:0000256" key="1">
    <source>
        <dbReference type="ARBA" id="ARBA00043985"/>
    </source>
</evidence>
<dbReference type="InterPro" id="IPR007157">
    <property type="entry name" value="PspA_VIPP1"/>
</dbReference>
<gene>
    <name evidence="3" type="ORF">A9C19_00190</name>
</gene>
<name>A0A1L3MLS7_9BACI</name>
<dbReference type="AlphaFoldDB" id="A0A1L3MLS7"/>
<evidence type="ECO:0000313" key="3">
    <source>
        <dbReference type="EMBL" id="APH03297.1"/>
    </source>
</evidence>
<sequence>MATIFSRIKDTVVADLHEAIDQKEQKNPIAVLNHYLRKCESETERVRKLVERQFLLKEEFGREYREAEHYANKRKYQVEIATKAGEKELVEFALKEQCYYEERMARLKESLQQTSQQLTELEQKYEEMKHKLKDMKLKRMELMGRENVAHAHHRMNKVVDHTGYTSKAFDTFEEMESYLDRLEHQITSSYHRHTIDAQIAQLEKQLKSEESHTVS</sequence>
<feature type="coiled-coil region" evidence="2">
    <location>
        <begin position="104"/>
        <end position="145"/>
    </location>
</feature>
<reference evidence="3 4" key="1">
    <citation type="journal article" date="2016" name="Sci. Rep.">
        <title>Complete genome sequence and transcriptomic analysis of a novel marine strain Bacillus weihaiensis reveals the mechanism of brown algae degradation.</title>
        <authorList>
            <person name="Zhu Y."/>
            <person name="Chen P."/>
            <person name="Bao Y."/>
            <person name="Men Y."/>
            <person name="Zeng Y."/>
            <person name="Yang J."/>
            <person name="Sun J."/>
            <person name="Sun Y."/>
        </authorList>
    </citation>
    <scope>NUCLEOTIDE SEQUENCE [LARGE SCALE GENOMIC DNA]</scope>
    <source>
        <strain evidence="3 4">Alg07</strain>
    </source>
</reference>
<accession>A0A1L3MLS7</accession>
<dbReference type="Pfam" id="PF04012">
    <property type="entry name" value="PspA_IM30"/>
    <property type="match status" value="1"/>
</dbReference>
<keyword evidence="4" id="KW-1185">Reference proteome</keyword>
<evidence type="ECO:0000313" key="4">
    <source>
        <dbReference type="Proteomes" id="UP000181936"/>
    </source>
</evidence>